<evidence type="ECO:0000313" key="1">
    <source>
        <dbReference type="EMBL" id="SYX86969.1"/>
    </source>
</evidence>
<gene>
    <name evidence="1" type="ORF">PBLR_15395</name>
</gene>
<name>A0A383RKQ1_PAEAL</name>
<organism evidence="1 2">
    <name type="scientific">Paenibacillus alvei</name>
    <name type="common">Bacillus alvei</name>
    <dbReference type="NCBI Taxonomy" id="44250"/>
    <lineage>
        <taxon>Bacteria</taxon>
        <taxon>Bacillati</taxon>
        <taxon>Bacillota</taxon>
        <taxon>Bacilli</taxon>
        <taxon>Bacillales</taxon>
        <taxon>Paenibacillaceae</taxon>
        <taxon>Paenibacillus</taxon>
    </lineage>
</organism>
<reference evidence="2" key="1">
    <citation type="submission" date="2018-08" db="EMBL/GenBank/DDBJ databases">
        <authorList>
            <person name="Chevrot R."/>
        </authorList>
    </citation>
    <scope>NUCLEOTIDE SEQUENCE [LARGE SCALE GENOMIC DNA]</scope>
</reference>
<sequence>MPVLCCGQNKDPEGQGNDKWLVILQNIEAKGYNFVVSSFG</sequence>
<proteinExistence type="predicted"/>
<dbReference type="EMBL" id="LS992241">
    <property type="protein sequence ID" value="SYX86969.1"/>
    <property type="molecule type" value="Genomic_DNA"/>
</dbReference>
<accession>A0A383RKQ1</accession>
<dbReference type="Proteomes" id="UP000304148">
    <property type="component" value="Chromosome"/>
</dbReference>
<evidence type="ECO:0000313" key="2">
    <source>
        <dbReference type="Proteomes" id="UP000304148"/>
    </source>
</evidence>
<protein>
    <submittedName>
        <fullName evidence="1">Uncharacterized protein</fullName>
    </submittedName>
</protein>
<dbReference type="AlphaFoldDB" id="A0A383RKQ1"/>